<organism evidence="1 2">
    <name type="scientific">Diphasiastrum complanatum</name>
    <name type="common">Issler's clubmoss</name>
    <name type="synonym">Lycopodium complanatum</name>
    <dbReference type="NCBI Taxonomy" id="34168"/>
    <lineage>
        <taxon>Eukaryota</taxon>
        <taxon>Viridiplantae</taxon>
        <taxon>Streptophyta</taxon>
        <taxon>Embryophyta</taxon>
        <taxon>Tracheophyta</taxon>
        <taxon>Lycopodiopsida</taxon>
        <taxon>Lycopodiales</taxon>
        <taxon>Lycopodiaceae</taxon>
        <taxon>Lycopodioideae</taxon>
        <taxon>Diphasiastrum</taxon>
    </lineage>
</organism>
<name>A0ACC2DXM8_DIPCM</name>
<dbReference type="EMBL" id="CM055095">
    <property type="protein sequence ID" value="KAJ7558987.1"/>
    <property type="molecule type" value="Genomic_DNA"/>
</dbReference>
<dbReference type="Proteomes" id="UP001162992">
    <property type="component" value="Chromosome 4"/>
</dbReference>
<accession>A0ACC2DXM8</accession>
<sequence>MMMQAGHRRPLFVLYGASMVEYAFRPEGWGAALTNMYSRQADVLLRGYKGWNTRRALEALETIFPKGLSDTTRVILIAPPPIFEEARRTVARVRFGEKAAEYLDRTNERTRAYAEACISVAQEMGAGVVNLWSAIQKKSNWQTECLSDGMHLSAEGGKILLEELLTVIKSENWVPSLIAEHMRSDFTEPSPYDMIHPYLEAAQSCNETALL</sequence>
<comment type="caution">
    <text evidence="1">The sequence shown here is derived from an EMBL/GenBank/DDBJ whole genome shotgun (WGS) entry which is preliminary data.</text>
</comment>
<reference evidence="2" key="1">
    <citation type="journal article" date="2024" name="Proc. Natl. Acad. Sci. U.S.A.">
        <title>Extraordinary preservation of gene collinearity over three hundred million years revealed in homosporous lycophytes.</title>
        <authorList>
            <person name="Li C."/>
            <person name="Wickell D."/>
            <person name="Kuo L.Y."/>
            <person name="Chen X."/>
            <person name="Nie B."/>
            <person name="Liao X."/>
            <person name="Peng D."/>
            <person name="Ji J."/>
            <person name="Jenkins J."/>
            <person name="Williams M."/>
            <person name="Shu S."/>
            <person name="Plott C."/>
            <person name="Barry K."/>
            <person name="Rajasekar S."/>
            <person name="Grimwood J."/>
            <person name="Han X."/>
            <person name="Sun S."/>
            <person name="Hou Z."/>
            <person name="He W."/>
            <person name="Dai G."/>
            <person name="Sun C."/>
            <person name="Schmutz J."/>
            <person name="Leebens-Mack J.H."/>
            <person name="Li F.W."/>
            <person name="Wang L."/>
        </authorList>
    </citation>
    <scope>NUCLEOTIDE SEQUENCE [LARGE SCALE GENOMIC DNA]</scope>
    <source>
        <strain evidence="2">cv. PW_Plant_1</strain>
    </source>
</reference>
<proteinExistence type="predicted"/>
<gene>
    <name evidence="1" type="ORF">O6H91_04G064400</name>
</gene>
<protein>
    <submittedName>
        <fullName evidence="1">Uncharacterized protein</fullName>
    </submittedName>
</protein>
<evidence type="ECO:0000313" key="1">
    <source>
        <dbReference type="EMBL" id="KAJ7558987.1"/>
    </source>
</evidence>
<evidence type="ECO:0000313" key="2">
    <source>
        <dbReference type="Proteomes" id="UP001162992"/>
    </source>
</evidence>
<keyword evidence="2" id="KW-1185">Reference proteome</keyword>